<evidence type="ECO:0000313" key="2">
    <source>
        <dbReference type="Proteomes" id="UP000326018"/>
    </source>
</evidence>
<dbReference type="Proteomes" id="UP000326018">
    <property type="component" value="Unassembled WGS sequence"/>
</dbReference>
<name>A0A5E7B855_PSEFL</name>
<dbReference type="AlphaFoldDB" id="A0A5E7B855"/>
<dbReference type="EMBL" id="CABVIB010000006">
    <property type="protein sequence ID" value="VVN87325.1"/>
    <property type="molecule type" value="Genomic_DNA"/>
</dbReference>
<proteinExistence type="predicted"/>
<accession>A0A5E7B855</accession>
<protein>
    <submittedName>
        <fullName evidence="1">Uncharacterized protein</fullName>
    </submittedName>
</protein>
<dbReference type="OrthoDB" id="6994311at2"/>
<gene>
    <name evidence="1" type="ORF">PS712_01597</name>
</gene>
<sequence length="141" mass="16453">MRFLKVVAQDRSENGAADTLRFHFFEDEQWLRDATDDEVLRLKTFGAHYFKCRWFNDGEGEERHLRLFTLNPTADGTPDSVHLHFHEGPNVAYKAAVHDLDNDDAFEIVLCSDVNNDGRANRTDRTRVNALVREYLKLDWL</sequence>
<reference evidence="1 2" key="1">
    <citation type="submission" date="2019-09" db="EMBL/GenBank/DDBJ databases">
        <authorList>
            <person name="Chandra G."/>
            <person name="Truman W A."/>
        </authorList>
    </citation>
    <scope>NUCLEOTIDE SEQUENCE [LARGE SCALE GENOMIC DNA]</scope>
    <source>
        <strain evidence="1">PS712</strain>
    </source>
</reference>
<organism evidence="1 2">
    <name type="scientific">Pseudomonas fluorescens</name>
    <dbReference type="NCBI Taxonomy" id="294"/>
    <lineage>
        <taxon>Bacteria</taxon>
        <taxon>Pseudomonadati</taxon>
        <taxon>Pseudomonadota</taxon>
        <taxon>Gammaproteobacteria</taxon>
        <taxon>Pseudomonadales</taxon>
        <taxon>Pseudomonadaceae</taxon>
        <taxon>Pseudomonas</taxon>
    </lineage>
</organism>
<dbReference type="RefSeq" id="WP_150701788.1">
    <property type="nucleotide sequence ID" value="NZ_CABVIB010000006.1"/>
</dbReference>
<evidence type="ECO:0000313" key="1">
    <source>
        <dbReference type="EMBL" id="VVN87325.1"/>
    </source>
</evidence>